<feature type="repeat" description="WD" evidence="7">
    <location>
        <begin position="19"/>
        <end position="52"/>
    </location>
</feature>
<keyword evidence="2" id="KW-0677">Repeat</keyword>
<evidence type="ECO:0000256" key="5">
    <source>
        <dbReference type="ARBA" id="ARBA00038749"/>
    </source>
</evidence>
<evidence type="ECO:0000313" key="9">
    <source>
        <dbReference type="Proteomes" id="UP001286456"/>
    </source>
</evidence>
<dbReference type="InterPro" id="IPR019775">
    <property type="entry name" value="WD40_repeat_CS"/>
</dbReference>
<comment type="similarity">
    <text evidence="4">Belongs to the WD repeat ASA1 family.</text>
</comment>
<evidence type="ECO:0000256" key="7">
    <source>
        <dbReference type="PROSITE-ProRule" id="PRU00221"/>
    </source>
</evidence>
<comment type="subunit">
    <text evidence="5">Component of the ASTRA chromatin remodeling machinery complex.</text>
</comment>
<dbReference type="PROSITE" id="PS00678">
    <property type="entry name" value="WD_REPEATS_1"/>
    <property type="match status" value="1"/>
</dbReference>
<dbReference type="PROSITE" id="PS50082">
    <property type="entry name" value="WD_REPEATS_2"/>
    <property type="match status" value="2"/>
</dbReference>
<evidence type="ECO:0000256" key="1">
    <source>
        <dbReference type="ARBA" id="ARBA00022574"/>
    </source>
</evidence>
<dbReference type="AlphaFoldDB" id="A0AAE0IG67"/>
<organism evidence="8 9">
    <name type="scientific">Cercophora scortea</name>
    <dbReference type="NCBI Taxonomy" id="314031"/>
    <lineage>
        <taxon>Eukaryota</taxon>
        <taxon>Fungi</taxon>
        <taxon>Dikarya</taxon>
        <taxon>Ascomycota</taxon>
        <taxon>Pezizomycotina</taxon>
        <taxon>Sordariomycetes</taxon>
        <taxon>Sordariomycetidae</taxon>
        <taxon>Sordariales</taxon>
        <taxon>Lasiosphaeriaceae</taxon>
        <taxon>Cercophora</taxon>
    </lineage>
</organism>
<comment type="function">
    <text evidence="3">Component of the ASTRA complex involved in chromatin remodeling.</text>
</comment>
<reference evidence="8" key="1">
    <citation type="journal article" date="2023" name="Mol. Phylogenet. Evol.">
        <title>Genome-scale phylogeny and comparative genomics of the fungal order Sordariales.</title>
        <authorList>
            <person name="Hensen N."/>
            <person name="Bonometti L."/>
            <person name="Westerberg I."/>
            <person name="Brannstrom I.O."/>
            <person name="Guillou S."/>
            <person name="Cros-Aarteil S."/>
            <person name="Calhoun S."/>
            <person name="Haridas S."/>
            <person name="Kuo A."/>
            <person name="Mondo S."/>
            <person name="Pangilinan J."/>
            <person name="Riley R."/>
            <person name="LaButti K."/>
            <person name="Andreopoulos B."/>
            <person name="Lipzen A."/>
            <person name="Chen C."/>
            <person name="Yan M."/>
            <person name="Daum C."/>
            <person name="Ng V."/>
            <person name="Clum A."/>
            <person name="Steindorff A."/>
            <person name="Ohm R.A."/>
            <person name="Martin F."/>
            <person name="Silar P."/>
            <person name="Natvig D.O."/>
            <person name="Lalanne C."/>
            <person name="Gautier V."/>
            <person name="Ament-Velasquez S.L."/>
            <person name="Kruys A."/>
            <person name="Hutchinson M.I."/>
            <person name="Powell A.J."/>
            <person name="Barry K."/>
            <person name="Miller A.N."/>
            <person name="Grigoriev I.V."/>
            <person name="Debuchy R."/>
            <person name="Gladieux P."/>
            <person name="Hiltunen Thoren M."/>
            <person name="Johannesson H."/>
        </authorList>
    </citation>
    <scope>NUCLEOTIDE SEQUENCE</scope>
    <source>
        <strain evidence="8">SMH4131-1</strain>
    </source>
</reference>
<dbReference type="PANTHER" id="PTHR19854">
    <property type="entry name" value="TRANSDUCIN BETA-LIKE 3"/>
    <property type="match status" value="1"/>
</dbReference>
<dbReference type="Pfam" id="PF00400">
    <property type="entry name" value="WD40"/>
    <property type="match status" value="1"/>
</dbReference>
<dbReference type="SMART" id="SM00320">
    <property type="entry name" value="WD40"/>
    <property type="match status" value="5"/>
</dbReference>
<keyword evidence="1 7" id="KW-0853">WD repeat</keyword>
<evidence type="ECO:0000256" key="4">
    <source>
        <dbReference type="ARBA" id="ARBA00037931"/>
    </source>
</evidence>
<accession>A0AAE0IG67</accession>
<evidence type="ECO:0000256" key="3">
    <source>
        <dbReference type="ARBA" id="ARBA00037338"/>
    </source>
</evidence>
<comment type="caution">
    <text evidence="8">The sequence shown here is derived from an EMBL/GenBank/DDBJ whole genome shotgun (WGS) entry which is preliminary data.</text>
</comment>
<proteinExistence type="inferred from homology"/>
<feature type="repeat" description="WD" evidence="7">
    <location>
        <begin position="415"/>
        <end position="430"/>
    </location>
</feature>
<dbReference type="InterPro" id="IPR036322">
    <property type="entry name" value="WD40_repeat_dom_sf"/>
</dbReference>
<dbReference type="Proteomes" id="UP001286456">
    <property type="component" value="Unassembled WGS sequence"/>
</dbReference>
<sequence length="430" mass="46758">MDGVMAAESTLPARPKSILRGHKAQVHAAAFIRRNERLLTGDAEGFLVAWDLTIMRPKAVWRPHTSAILGVSGWGPDKIITHGRDNKLIVWKFGVDDEARLSTTLPLDPSTETRPQPWLLHVLEVNTMNFCSFSHCPVSPSSDSSTTSELLVAVPNTLASEAIDIFHLPSQTRRHTVKLGDKNGMVMALSLFHHPQSSSLTLVAGYENGVAIVAHLEPTTNNNSNSNNTWAVTYKSTPHSQPILSLDVSPKWDFFLTSGADAVIAKHPLPHAITKVQTGQQQQQPLKVVNTKHAGQQSLRIRSDGLVFATAGWDAKLRVYSAKTLKEVAVLKWHQVGCFAAAFAEIAPPSPPSEDRSNDVAVENREPGGSDLAAAQAAEGAVVTKPIQTVTVVPKLVELTVRDKRIIQARTAHWLAAGSKDGKVSLWDIF</sequence>
<evidence type="ECO:0000256" key="6">
    <source>
        <dbReference type="ARBA" id="ARBA00040563"/>
    </source>
</evidence>
<reference evidence="8" key="2">
    <citation type="submission" date="2023-06" db="EMBL/GenBank/DDBJ databases">
        <authorList>
            <consortium name="Lawrence Berkeley National Laboratory"/>
            <person name="Haridas S."/>
            <person name="Hensen N."/>
            <person name="Bonometti L."/>
            <person name="Westerberg I."/>
            <person name="Brannstrom I.O."/>
            <person name="Guillou S."/>
            <person name="Cros-Aarteil S."/>
            <person name="Calhoun S."/>
            <person name="Kuo A."/>
            <person name="Mondo S."/>
            <person name="Pangilinan J."/>
            <person name="Riley R."/>
            <person name="Labutti K."/>
            <person name="Andreopoulos B."/>
            <person name="Lipzen A."/>
            <person name="Chen C."/>
            <person name="Yanf M."/>
            <person name="Daum C."/>
            <person name="Ng V."/>
            <person name="Clum A."/>
            <person name="Steindorff A."/>
            <person name="Ohm R."/>
            <person name="Martin F."/>
            <person name="Silar P."/>
            <person name="Natvig D."/>
            <person name="Lalanne C."/>
            <person name="Gautier V."/>
            <person name="Ament-Velasquez S.L."/>
            <person name="Kruys A."/>
            <person name="Hutchinson M.I."/>
            <person name="Powell A.J."/>
            <person name="Barry K."/>
            <person name="Miller A.N."/>
            <person name="Grigoriev I.V."/>
            <person name="Debuchy R."/>
            <person name="Gladieux P."/>
            <person name="Thoren M.H."/>
            <person name="Johannesson H."/>
        </authorList>
    </citation>
    <scope>NUCLEOTIDE SEQUENCE</scope>
    <source>
        <strain evidence="8">SMH4131-1</strain>
    </source>
</reference>
<dbReference type="InterPro" id="IPR001680">
    <property type="entry name" value="WD40_rpt"/>
</dbReference>
<evidence type="ECO:0000256" key="2">
    <source>
        <dbReference type="ARBA" id="ARBA00022737"/>
    </source>
</evidence>
<protein>
    <recommendedName>
        <fullName evidence="6">ASTRA-associated protein 1</fullName>
    </recommendedName>
</protein>
<gene>
    <name evidence="8" type="ORF">B0T19DRAFT_428441</name>
</gene>
<dbReference type="EMBL" id="JAUEPO010000004">
    <property type="protein sequence ID" value="KAK3324368.1"/>
    <property type="molecule type" value="Genomic_DNA"/>
</dbReference>
<evidence type="ECO:0000313" key="8">
    <source>
        <dbReference type="EMBL" id="KAK3324368.1"/>
    </source>
</evidence>
<dbReference type="InterPro" id="IPR015943">
    <property type="entry name" value="WD40/YVTN_repeat-like_dom_sf"/>
</dbReference>
<keyword evidence="9" id="KW-1185">Reference proteome</keyword>
<dbReference type="Gene3D" id="2.130.10.10">
    <property type="entry name" value="YVTN repeat-like/Quinoprotein amine dehydrogenase"/>
    <property type="match status" value="3"/>
</dbReference>
<dbReference type="SUPFAM" id="SSF50978">
    <property type="entry name" value="WD40 repeat-like"/>
    <property type="match status" value="1"/>
</dbReference>
<dbReference type="PANTHER" id="PTHR19854:SF1">
    <property type="entry name" value="GUANINE NUCLEOTIDE-BINDING PROTEIN SUBUNIT BETA-LIKE PROTEIN 1"/>
    <property type="match status" value="1"/>
</dbReference>
<name>A0AAE0IG67_9PEZI</name>